<dbReference type="Proteomes" id="UP000008312">
    <property type="component" value="Unassembled WGS sequence"/>
</dbReference>
<sequence length="700" mass="79138">MNRYKMRFSAMYPAPIESGPFDVSRIRSSTMMELVSYLDLVTQLNLKRVNRYFRKLVKISHSQVSLAANAGWVDAIHLSTFLKEITLVGEPKEPELKEFTTLLRNDGFLQLNHLCLHYIGEFALLEIMDALSARIERDIAMNIVSDSFNAKLLIQENEFSPYFALRFSKFFNSTLYRVITSISLIVRQSDGLEEILKTIRLVDCPKLLQFDLTNDPITPKGYQFLLNSLWPMDEEHSARPIAYLHLRNTQLTDRTLIGIANAAERGLLSNLSEIDLSENRLTFDAIHAFTKPLSEFLCPNIRAISLSHNKEAGCGSLAAWLHNLAEGVCPLLSVLELNECGLSLIELDALGHFIGSSFADLLTILDIGNNPEITEGLPQFLQQLHRSTNRCLTVLNLEGLLLTREVLGEFYLWIQEKCPTRLQKLILRGNLIDGAGLCLLFRALHLSSITLLSLLDVSSNLMSSFGREWSELFSLSTRSPCLSIEEFDISHNPVSNEDIGILISFFQSYVDMTRFTCVSLEDMQLSTEGVDHFFISFASQASSQLCRLSIMSTPITGVGDSMYRWLTSPAACSIRRLSFVNCSLSFEDLHLMTKAMLVSQFCQSLQCIRLSGNHCVDDDFVGVFLEMYGQSGVLPILYELDMSYTGITKVGTNLFLEFFREQEDYSLRLLNLSYLQIPDSRIGAIHDEFRRVFKGSCIMC</sequence>
<evidence type="ECO:0000256" key="2">
    <source>
        <dbReference type="ARBA" id="ARBA00022490"/>
    </source>
</evidence>
<dbReference type="InterPro" id="IPR052410">
    <property type="entry name" value="DRC5"/>
</dbReference>
<name>D8LWP6_BLAHO</name>
<dbReference type="InParanoid" id="D8LWP6"/>
<dbReference type="SUPFAM" id="SSF52047">
    <property type="entry name" value="RNI-like"/>
    <property type="match status" value="1"/>
</dbReference>
<evidence type="ECO:0000256" key="1">
    <source>
        <dbReference type="ARBA" id="ARBA00004245"/>
    </source>
</evidence>
<dbReference type="Gene3D" id="3.80.10.10">
    <property type="entry name" value="Ribonuclease Inhibitor"/>
    <property type="match status" value="2"/>
</dbReference>
<dbReference type="EMBL" id="FN668638">
    <property type="protein sequence ID" value="CBK20235.2"/>
    <property type="molecule type" value="Genomic_DNA"/>
</dbReference>
<accession>D8LWP6</accession>
<gene>
    <name evidence="4" type="ORF">GSBLH_T00000599001</name>
</gene>
<dbReference type="RefSeq" id="XP_012894283.1">
    <property type="nucleotide sequence ID" value="XM_013038829.1"/>
</dbReference>
<proteinExistence type="predicted"/>
<keyword evidence="2" id="KW-0963">Cytoplasm</keyword>
<protein>
    <submittedName>
        <fullName evidence="4">Uncharacterized protein</fullName>
    </submittedName>
</protein>
<dbReference type="GO" id="GO:0005856">
    <property type="term" value="C:cytoskeleton"/>
    <property type="evidence" value="ECO:0007669"/>
    <property type="project" value="UniProtKB-SubCell"/>
</dbReference>
<organism evidence="4">
    <name type="scientific">Blastocystis hominis</name>
    <dbReference type="NCBI Taxonomy" id="12968"/>
    <lineage>
        <taxon>Eukaryota</taxon>
        <taxon>Sar</taxon>
        <taxon>Stramenopiles</taxon>
        <taxon>Bigyra</taxon>
        <taxon>Opalozoa</taxon>
        <taxon>Opalinata</taxon>
        <taxon>Blastocystidae</taxon>
        <taxon>Blastocystis</taxon>
    </lineage>
</organism>
<keyword evidence="3" id="KW-0206">Cytoskeleton</keyword>
<reference evidence="4" key="1">
    <citation type="submission" date="2010-02" db="EMBL/GenBank/DDBJ databases">
        <title>Sequencing and annotation of the Blastocystis hominis genome.</title>
        <authorList>
            <person name="Wincker P."/>
        </authorList>
    </citation>
    <scope>NUCLEOTIDE SEQUENCE</scope>
    <source>
        <strain evidence="4">Singapore isolate B</strain>
    </source>
</reference>
<evidence type="ECO:0000313" key="4">
    <source>
        <dbReference type="EMBL" id="CBK20235.2"/>
    </source>
</evidence>
<dbReference type="OrthoDB" id="120976at2759"/>
<keyword evidence="5" id="KW-1185">Reference proteome</keyword>
<dbReference type="AlphaFoldDB" id="D8LWP6"/>
<dbReference type="InterPro" id="IPR032675">
    <property type="entry name" value="LRR_dom_sf"/>
</dbReference>
<comment type="subcellular location">
    <subcellularLocation>
        <location evidence="1">Cytoplasm</location>
        <location evidence="1">Cytoskeleton</location>
    </subcellularLocation>
</comment>
<dbReference type="PANTHER" id="PTHR24107">
    <property type="entry name" value="YNEIN REGULATORY COMPLEX SUBUNIT 5"/>
    <property type="match status" value="1"/>
</dbReference>
<evidence type="ECO:0000313" key="5">
    <source>
        <dbReference type="Proteomes" id="UP000008312"/>
    </source>
</evidence>
<evidence type="ECO:0000256" key="3">
    <source>
        <dbReference type="ARBA" id="ARBA00023212"/>
    </source>
</evidence>
<dbReference type="PANTHER" id="PTHR24107:SF2">
    <property type="entry name" value="NLR FAMILY CARD DOMAIN CONTAINING 3"/>
    <property type="match status" value="1"/>
</dbReference>
<dbReference type="GeneID" id="24917902"/>